<sequence length="129" mass="13946">MQAMSLKLKLMSEPLSVCRLDTNSELPVWALKDPFFSITKTADELSVVCSQSSVPEGILCETDWCSLKVMGPLDFSLIGILSKISDVLAKASISIFAVSTYDTDYIMLKATNLEAAVAALSHDGILVEV</sequence>
<dbReference type="InterPro" id="IPR051719">
    <property type="entry name" value="CASTOR_mTORC1"/>
</dbReference>
<dbReference type="PIRSF" id="PIRSF008459">
    <property type="entry name" value="UCP008459"/>
    <property type="match status" value="1"/>
</dbReference>
<dbReference type="Gene3D" id="3.30.2130.10">
    <property type="entry name" value="VC0802-like"/>
    <property type="match status" value="1"/>
</dbReference>
<dbReference type="InterPro" id="IPR049447">
    <property type="entry name" value="A9CJY8-like_N"/>
</dbReference>
<evidence type="ECO:0000313" key="4">
    <source>
        <dbReference type="Proteomes" id="UP000746471"/>
    </source>
</evidence>
<dbReference type="InterPro" id="IPR045865">
    <property type="entry name" value="ACT-like_dom_sf"/>
</dbReference>
<protein>
    <submittedName>
        <fullName evidence="3">ACT domain-containing protein</fullName>
    </submittedName>
</protein>
<organism evidence="3 4">
    <name type="scientific">Fusibacter paucivorans</name>
    <dbReference type="NCBI Taxonomy" id="76009"/>
    <lineage>
        <taxon>Bacteria</taxon>
        <taxon>Bacillati</taxon>
        <taxon>Bacillota</taxon>
        <taxon>Clostridia</taxon>
        <taxon>Eubacteriales</taxon>
        <taxon>Eubacteriales Family XII. Incertae Sedis</taxon>
        <taxon>Fusibacter</taxon>
    </lineage>
</organism>
<feature type="domain" description="CASTOR ACT" evidence="1">
    <location>
        <begin position="61"/>
        <end position="121"/>
    </location>
</feature>
<dbReference type="EMBL" id="JAHBCL010000007">
    <property type="protein sequence ID" value="MBS7526040.1"/>
    <property type="molecule type" value="Genomic_DNA"/>
</dbReference>
<evidence type="ECO:0000313" key="3">
    <source>
        <dbReference type="EMBL" id="MBS7526040.1"/>
    </source>
</evidence>
<keyword evidence="4" id="KW-1185">Reference proteome</keyword>
<gene>
    <name evidence="3" type="ORF">KHM83_05080</name>
</gene>
<feature type="domain" description="A9CJY8-like N-terminal" evidence="2">
    <location>
        <begin position="16"/>
        <end position="56"/>
    </location>
</feature>
<evidence type="ECO:0000259" key="1">
    <source>
        <dbReference type="Pfam" id="PF13840"/>
    </source>
</evidence>
<reference evidence="3 4" key="1">
    <citation type="submission" date="2021-05" db="EMBL/GenBank/DDBJ databases">
        <title>Fusibacter ferrireducens sp. nov., an anaerobic, sulfur- and Fe-reducing bacterium isolated from the mangrove sediment.</title>
        <authorList>
            <person name="Qiu D."/>
        </authorList>
    </citation>
    <scope>NUCLEOTIDE SEQUENCE [LARGE SCALE GENOMIC DNA]</scope>
    <source>
        <strain evidence="3 4">DSM 12116</strain>
    </source>
</reference>
<comment type="caution">
    <text evidence="3">The sequence shown here is derived from an EMBL/GenBank/DDBJ whole genome shotgun (WGS) entry which is preliminary data.</text>
</comment>
<dbReference type="SUPFAM" id="SSF55021">
    <property type="entry name" value="ACT-like"/>
    <property type="match status" value="2"/>
</dbReference>
<dbReference type="Pfam" id="PF13840">
    <property type="entry name" value="ACT_7"/>
    <property type="match status" value="1"/>
</dbReference>
<accession>A0ABS5PLK3</accession>
<dbReference type="Pfam" id="PF21631">
    <property type="entry name" value="A9CJY8-like_N"/>
    <property type="match status" value="1"/>
</dbReference>
<dbReference type="InterPro" id="IPR027795">
    <property type="entry name" value="CASTOR_ACT_dom"/>
</dbReference>
<dbReference type="RefSeq" id="WP_213235826.1">
    <property type="nucleotide sequence ID" value="NZ_JAHBCL010000007.1"/>
</dbReference>
<dbReference type="PANTHER" id="PTHR31131:SF6">
    <property type="entry name" value="CASTOR ACT DOMAIN-CONTAINING PROTEIN"/>
    <property type="match status" value="1"/>
</dbReference>
<evidence type="ECO:0000259" key="2">
    <source>
        <dbReference type="Pfam" id="PF21631"/>
    </source>
</evidence>
<dbReference type="InterPro" id="IPR016540">
    <property type="entry name" value="UCP008459"/>
</dbReference>
<dbReference type="PANTHER" id="PTHR31131">
    <property type="entry name" value="CHROMOSOME 1, WHOLE GENOME SHOTGUN SEQUENCE"/>
    <property type="match status" value="1"/>
</dbReference>
<dbReference type="Proteomes" id="UP000746471">
    <property type="component" value="Unassembled WGS sequence"/>
</dbReference>
<proteinExistence type="predicted"/>
<name>A0ABS5PLK3_9FIRM</name>